<dbReference type="GO" id="GO:0005525">
    <property type="term" value="F:GTP binding"/>
    <property type="evidence" value="ECO:0007669"/>
    <property type="project" value="UniProtKB-KW"/>
</dbReference>
<keyword evidence="2" id="KW-0342">GTP-binding</keyword>
<evidence type="ECO:0000259" key="3">
    <source>
        <dbReference type="Pfam" id="PF01926"/>
    </source>
</evidence>
<name>A0A6P6RQY8_9EIME</name>
<evidence type="ECO:0000256" key="2">
    <source>
        <dbReference type="ARBA" id="ARBA00023134"/>
    </source>
</evidence>
<dbReference type="PANTHER" id="PTHR45782">
    <property type="entry name" value="MITOCHONDRIAL RIBOSOME-ASSOCIATED GTPASE 1"/>
    <property type="match status" value="1"/>
</dbReference>
<proteinExistence type="predicted"/>
<gene>
    <name evidence="5" type="primary">LOC34620367</name>
</gene>
<feature type="domain" description="G" evidence="3">
    <location>
        <begin position="259"/>
        <end position="326"/>
    </location>
</feature>
<organism evidence="4 5">
    <name type="scientific">Cyclospora cayetanensis</name>
    <dbReference type="NCBI Taxonomy" id="88456"/>
    <lineage>
        <taxon>Eukaryota</taxon>
        <taxon>Sar</taxon>
        <taxon>Alveolata</taxon>
        <taxon>Apicomplexa</taxon>
        <taxon>Conoidasida</taxon>
        <taxon>Coccidia</taxon>
        <taxon>Eucoccidiorida</taxon>
        <taxon>Eimeriorina</taxon>
        <taxon>Eimeriidae</taxon>
        <taxon>Cyclospora</taxon>
    </lineage>
</organism>
<dbReference type="Pfam" id="PF01926">
    <property type="entry name" value="MMR_HSR1"/>
    <property type="match status" value="1"/>
</dbReference>
<dbReference type="Proteomes" id="UP000515125">
    <property type="component" value="Unplaced"/>
</dbReference>
<evidence type="ECO:0000313" key="4">
    <source>
        <dbReference type="Proteomes" id="UP000515125"/>
    </source>
</evidence>
<dbReference type="GO" id="GO:0005739">
    <property type="term" value="C:mitochondrion"/>
    <property type="evidence" value="ECO:0007669"/>
    <property type="project" value="TreeGrafter"/>
</dbReference>
<reference evidence="5" key="1">
    <citation type="submission" date="2025-08" db="UniProtKB">
        <authorList>
            <consortium name="RefSeq"/>
        </authorList>
    </citation>
    <scope>IDENTIFICATION</scope>
</reference>
<dbReference type="GO" id="GO:0032543">
    <property type="term" value="P:mitochondrial translation"/>
    <property type="evidence" value="ECO:0007669"/>
    <property type="project" value="TreeGrafter"/>
</dbReference>
<dbReference type="PANTHER" id="PTHR45782:SF4">
    <property type="entry name" value="MITOCHONDRIAL RIBOSOME-ASSOCIATED GTPASE 1"/>
    <property type="match status" value="1"/>
</dbReference>
<dbReference type="GO" id="GO:0003924">
    <property type="term" value="F:GTPase activity"/>
    <property type="evidence" value="ECO:0007669"/>
    <property type="project" value="TreeGrafter"/>
</dbReference>
<dbReference type="RefSeq" id="XP_026189962.1">
    <property type="nucleotide sequence ID" value="XM_026334177.1"/>
</dbReference>
<accession>A0A6P6RQY8</accession>
<dbReference type="Gene3D" id="3.40.50.300">
    <property type="entry name" value="P-loop containing nucleotide triphosphate hydrolases"/>
    <property type="match status" value="1"/>
</dbReference>
<keyword evidence="4" id="KW-1185">Reference proteome</keyword>
<dbReference type="SUPFAM" id="SSF52540">
    <property type="entry name" value="P-loop containing nucleoside triphosphate hydrolases"/>
    <property type="match status" value="1"/>
</dbReference>
<dbReference type="OrthoDB" id="269151at2759"/>
<dbReference type="AlphaFoldDB" id="A0A6P6RQY8"/>
<sequence>MSHTCLTTAGKIIPHRFLRLRKRNIRFLCGSRRNRERGLMKPAAAAAVEAEEDREAAEEAHVLQSLRLKDPLVQELPMKRWRTQWFPSFARRSLAPLIQATRRCDAIVEASPVATRRWQLHFRRESREAAALQLHQELMRARRQLKDPGLFRALAGSCPLSPRLQYLFVDAREAASVIRMQKLLRSLVNRHRRYRRELENFRSCCNQAAVAAATAGPSVSVQYIAAAQAIADKKRKPLNTNPGQEHPTRATLRHRKPLRVLIVGVPNVGKSKIANCLVGKKVARSYRWPGVTQSVNIHRQPAILTRGEDPSRLFEVIDTPGFIPVHPGKSPGKRSPGWTQHEQLQKHLGTAKRQRQLDLELFFDFSHPRPSADELALLGAFHMLPHSCLFTVEEAAVALGDAFFRIKEQLPEATDISKVMTRYQLNPLHLNKETSGGVQLLLKVSRAGEGLKSA</sequence>
<dbReference type="InterPro" id="IPR006073">
    <property type="entry name" value="GTP-bd"/>
</dbReference>
<dbReference type="GeneID" id="34620367"/>
<evidence type="ECO:0000256" key="1">
    <source>
        <dbReference type="ARBA" id="ARBA00022741"/>
    </source>
</evidence>
<keyword evidence="1" id="KW-0547">Nucleotide-binding</keyword>
<protein>
    <submittedName>
        <fullName evidence="5">Uncharacterized protein LOC34620367</fullName>
    </submittedName>
</protein>
<dbReference type="InterPro" id="IPR027417">
    <property type="entry name" value="P-loop_NTPase"/>
</dbReference>
<evidence type="ECO:0000313" key="5">
    <source>
        <dbReference type="RefSeq" id="XP_026189962.1"/>
    </source>
</evidence>